<feature type="transmembrane region" description="Helical" evidence="9">
    <location>
        <begin position="98"/>
        <end position="126"/>
    </location>
</feature>
<sequence length="453" mass="47934">MEENKKFEFYGGSFGPWIPVIFMIAGMVAATVTGNGGLQRFCIISFIALAIGFFLTKNKKDFGQLSLKGLTNPMLGTIIMAFVMAGILSQLLRQSGLINSLILVVSTLDLNVGFLPFVGFVVCMLISTSCGTSTGAIAAVAPVLVPLAHSLGIDVGLMCGAIISGSIFGDNIAPISDTTISSALTQEAKIGDVVRTRLPYAITSAVISAILFIVLGLRMGTGDAAHIALADASFKPLILLVLPLIMVFMMRKGWDLTGTLITCNVIGIVLNVVLGTITAATMFTVDGPIFAGMNGMMVLVLYVLLLFQVLAVLMSSGAFDVLGENLMKVCKSPRSAEFVCYIVASVGSAATGGSGIAIVFFGSLVRKITKTFHIDRCRGANILDGVACGATGLMPHGNPVNVCLGVVLTLENFNPEFSFLNILPYNFHCWGLLIIFLLSILTGFGRRFEKAEQ</sequence>
<feature type="domain" description="Na+/H+ antiporter NhaC-like C-terminal" evidence="10">
    <location>
        <begin position="16"/>
        <end position="217"/>
    </location>
</feature>
<organism evidence="11 12">
    <name type="scientific">Anaerotignum lactatifermentans</name>
    <dbReference type="NCBI Taxonomy" id="160404"/>
    <lineage>
        <taxon>Bacteria</taxon>
        <taxon>Bacillati</taxon>
        <taxon>Bacillota</taxon>
        <taxon>Clostridia</taxon>
        <taxon>Lachnospirales</taxon>
        <taxon>Anaerotignaceae</taxon>
        <taxon>Anaerotignum</taxon>
    </lineage>
</organism>
<dbReference type="PANTHER" id="PTHR33451:SF5">
    <property type="entry name" value="NA+_H+ ANTIPORTER"/>
    <property type="match status" value="1"/>
</dbReference>
<dbReference type="EMBL" id="JACSNV010000005">
    <property type="protein sequence ID" value="MBM6877458.1"/>
    <property type="molecule type" value="Genomic_DNA"/>
</dbReference>
<evidence type="ECO:0000313" key="11">
    <source>
        <dbReference type="EMBL" id="MBM6877458.1"/>
    </source>
</evidence>
<evidence type="ECO:0000256" key="7">
    <source>
        <dbReference type="ARBA" id="ARBA00023136"/>
    </source>
</evidence>
<feature type="transmembrane region" description="Helical" evidence="9">
    <location>
        <begin position="75"/>
        <end position="92"/>
    </location>
</feature>
<feature type="transmembrane region" description="Helical" evidence="9">
    <location>
        <begin position="260"/>
        <end position="283"/>
    </location>
</feature>
<feature type="transmembrane region" description="Helical" evidence="9">
    <location>
        <begin position="12"/>
        <end position="32"/>
    </location>
</feature>
<proteinExistence type="inferred from homology"/>
<keyword evidence="4" id="KW-1003">Cell membrane</keyword>
<feature type="transmembrane region" description="Helical" evidence="9">
    <location>
        <begin position="338"/>
        <end position="361"/>
    </location>
</feature>
<feature type="transmembrane region" description="Helical" evidence="9">
    <location>
        <begin position="38"/>
        <end position="55"/>
    </location>
</feature>
<keyword evidence="2" id="KW-0813">Transport</keyword>
<feature type="transmembrane region" description="Helical" evidence="9">
    <location>
        <begin position="295"/>
        <end position="317"/>
    </location>
</feature>
<keyword evidence="5 9" id="KW-0812">Transmembrane</keyword>
<dbReference type="InterPro" id="IPR018461">
    <property type="entry name" value="Na/H_Antiport_NhaC-like_C"/>
</dbReference>
<accession>A0ABS2G9J8</accession>
<evidence type="ECO:0000256" key="8">
    <source>
        <dbReference type="ARBA" id="ARBA00038435"/>
    </source>
</evidence>
<feature type="transmembrane region" description="Helical" evidence="9">
    <location>
        <begin position="425"/>
        <end position="444"/>
    </location>
</feature>
<evidence type="ECO:0000313" key="12">
    <source>
        <dbReference type="Proteomes" id="UP000729290"/>
    </source>
</evidence>
<comment type="similarity">
    <text evidence="8">Belongs to the NhaC Na(+)/H(+) (TC 2.A.35) antiporter family.</text>
</comment>
<evidence type="ECO:0000256" key="2">
    <source>
        <dbReference type="ARBA" id="ARBA00022448"/>
    </source>
</evidence>
<dbReference type="Proteomes" id="UP000729290">
    <property type="component" value="Unassembled WGS sequence"/>
</dbReference>
<dbReference type="InterPro" id="IPR052180">
    <property type="entry name" value="NhaC_Na-H+_Antiporter"/>
</dbReference>
<evidence type="ECO:0000256" key="5">
    <source>
        <dbReference type="ARBA" id="ARBA00022692"/>
    </source>
</evidence>
<keyword evidence="7 9" id="KW-0472">Membrane</keyword>
<keyword evidence="3" id="KW-0050">Antiport</keyword>
<reference evidence="11 12" key="1">
    <citation type="journal article" date="2021" name="Sci. Rep.">
        <title>The distribution of antibiotic resistance genes in chicken gut microbiota commensals.</title>
        <authorList>
            <person name="Juricova H."/>
            <person name="Matiasovicova J."/>
            <person name="Kubasova T."/>
            <person name="Cejkova D."/>
            <person name="Rychlik I."/>
        </authorList>
    </citation>
    <scope>NUCLEOTIDE SEQUENCE [LARGE SCALE GENOMIC DNA]</scope>
    <source>
        <strain evidence="11 12">An431b</strain>
    </source>
</reference>
<keyword evidence="12" id="KW-1185">Reference proteome</keyword>
<evidence type="ECO:0000256" key="3">
    <source>
        <dbReference type="ARBA" id="ARBA00022449"/>
    </source>
</evidence>
<evidence type="ECO:0000256" key="1">
    <source>
        <dbReference type="ARBA" id="ARBA00004651"/>
    </source>
</evidence>
<evidence type="ECO:0000256" key="4">
    <source>
        <dbReference type="ARBA" id="ARBA00022475"/>
    </source>
</evidence>
<keyword evidence="6 9" id="KW-1133">Transmembrane helix</keyword>
<feature type="transmembrane region" description="Helical" evidence="9">
    <location>
        <begin position="198"/>
        <end position="219"/>
    </location>
</feature>
<evidence type="ECO:0000259" key="10">
    <source>
        <dbReference type="Pfam" id="PF03553"/>
    </source>
</evidence>
<name>A0ABS2G9J8_9FIRM</name>
<evidence type="ECO:0000256" key="6">
    <source>
        <dbReference type="ARBA" id="ARBA00022989"/>
    </source>
</evidence>
<dbReference type="PANTHER" id="PTHR33451">
    <property type="entry name" value="MALATE-2H(+)/NA(+)-LACTATE ANTIPORTER"/>
    <property type="match status" value="1"/>
</dbReference>
<gene>
    <name evidence="11" type="ORF">H9X83_04730</name>
</gene>
<dbReference type="RefSeq" id="WP_205133510.1">
    <property type="nucleotide sequence ID" value="NZ_JACSNT010000006.1"/>
</dbReference>
<dbReference type="Pfam" id="PF03553">
    <property type="entry name" value="Na_H_antiporter"/>
    <property type="match status" value="1"/>
</dbReference>
<comment type="subcellular location">
    <subcellularLocation>
        <location evidence="1">Cell membrane</location>
        <topology evidence="1">Multi-pass membrane protein</topology>
    </subcellularLocation>
</comment>
<protein>
    <recommendedName>
        <fullName evidence="10">Na+/H+ antiporter NhaC-like C-terminal domain-containing protein</fullName>
    </recommendedName>
</protein>
<feature type="transmembrane region" description="Helical" evidence="9">
    <location>
        <begin position="225"/>
        <end position="248"/>
    </location>
</feature>
<evidence type="ECO:0000256" key="9">
    <source>
        <dbReference type="SAM" id="Phobius"/>
    </source>
</evidence>
<comment type="caution">
    <text evidence="11">The sequence shown here is derived from an EMBL/GenBank/DDBJ whole genome shotgun (WGS) entry which is preliminary data.</text>
</comment>